<proteinExistence type="predicted"/>
<sequence length="241" mass="29372">MAVKALNERQLFRMKRVNLEKRIQQYYSKTQDSESVIEYGMAILVFNAITMTNYSFVCKDLIQEIFLTKEPTDKMREFCLYFYDFFDYNEWENVRDRLFKSRAEFSERTRRIRPETKYVRAASAPTNKKRDWLYENYWVDDEKNRPEKERYGYEYHTVFRDEHGKKHKLKFQNADISIPRKKLLVLLEILTKLTIFEENGVRKFAEVVFPECRGTRKTTYYVDEADDAAFLQRMRHEIEKL</sequence>
<evidence type="ECO:0000313" key="2">
    <source>
        <dbReference type="EMBL" id="TRZ33211.1"/>
    </source>
</evidence>
<dbReference type="EMBL" id="JARPWH010000001">
    <property type="protein sequence ID" value="MDT2400831.1"/>
    <property type="molecule type" value="Genomic_DNA"/>
</dbReference>
<evidence type="ECO:0000313" key="1">
    <source>
        <dbReference type="EMBL" id="MDT2400831.1"/>
    </source>
</evidence>
<dbReference type="AlphaFoldDB" id="A0A553S070"/>
<name>A0A553S070_ENTAV</name>
<reference evidence="2 3" key="1">
    <citation type="submission" date="2017-10" db="EMBL/GenBank/DDBJ databases">
        <title>FDA dAtabase for Regulatory Grade micrObial Sequences (FDA-ARGOS): Supporting development and validation of Infectious Disease Dx tests.</title>
        <authorList>
            <person name="Campos J."/>
            <person name="Goldberg B."/>
            <person name="Tallon L.J."/>
            <person name="Sadzewicz L."/>
            <person name="Sengamalay N."/>
            <person name="Ott S."/>
            <person name="Godinez A."/>
            <person name="Nagaraj S."/>
            <person name="Vyas G."/>
            <person name="Aluvathingal J."/>
            <person name="Nadendla S."/>
            <person name="Geyer C."/>
            <person name="Nandy P."/>
            <person name="Hobson J."/>
            <person name="Sichtig H."/>
        </authorList>
    </citation>
    <scope>NUCLEOTIDE SEQUENCE [LARGE SCALE GENOMIC DNA]</scope>
    <source>
        <strain evidence="2 3">FDAARGOS_185</strain>
    </source>
</reference>
<dbReference type="Proteomes" id="UP000316316">
    <property type="component" value="Unassembled WGS sequence"/>
</dbReference>
<dbReference type="EMBL" id="PDXQ01000001">
    <property type="protein sequence ID" value="TRZ33211.1"/>
    <property type="molecule type" value="Genomic_DNA"/>
</dbReference>
<dbReference type="Proteomes" id="UP001260773">
    <property type="component" value="Unassembled WGS sequence"/>
</dbReference>
<protein>
    <submittedName>
        <fullName evidence="2">Uncharacterized protein</fullName>
    </submittedName>
</protein>
<reference evidence="1" key="2">
    <citation type="submission" date="2023-03" db="EMBL/GenBank/DDBJ databases">
        <authorList>
            <person name="Shen W."/>
            <person name="Cai J."/>
        </authorList>
    </citation>
    <scope>NUCLEOTIDE SEQUENCE</scope>
    <source>
        <strain evidence="1">P33-2</strain>
    </source>
</reference>
<gene>
    <name evidence="2" type="ORF">AUF17_03615</name>
    <name evidence="1" type="ORF">P7D43_00485</name>
</gene>
<dbReference type="RefSeq" id="WP_016181399.1">
    <property type="nucleotide sequence ID" value="NZ_CAAKOC010000101.1"/>
</dbReference>
<comment type="caution">
    <text evidence="2">The sequence shown here is derived from an EMBL/GenBank/DDBJ whole genome shotgun (WGS) entry which is preliminary data.</text>
</comment>
<organism evidence="2 3">
    <name type="scientific">Enterococcus avium</name>
    <name type="common">Streptococcus avium</name>
    <dbReference type="NCBI Taxonomy" id="33945"/>
    <lineage>
        <taxon>Bacteria</taxon>
        <taxon>Bacillati</taxon>
        <taxon>Bacillota</taxon>
        <taxon>Bacilli</taxon>
        <taxon>Lactobacillales</taxon>
        <taxon>Enterococcaceae</taxon>
        <taxon>Enterococcus</taxon>
    </lineage>
</organism>
<evidence type="ECO:0000313" key="3">
    <source>
        <dbReference type="Proteomes" id="UP000316316"/>
    </source>
</evidence>
<accession>A0A553S070</accession>
<dbReference type="GeneID" id="69568764"/>